<name>A0A1E1L8Z2_9HELO</name>
<evidence type="ECO:0000256" key="1">
    <source>
        <dbReference type="SAM" id="MobiDB-lite"/>
    </source>
</evidence>
<organism evidence="2 3">
    <name type="scientific">Rhynchosporium agropyri</name>
    <dbReference type="NCBI Taxonomy" id="914238"/>
    <lineage>
        <taxon>Eukaryota</taxon>
        <taxon>Fungi</taxon>
        <taxon>Dikarya</taxon>
        <taxon>Ascomycota</taxon>
        <taxon>Pezizomycotina</taxon>
        <taxon>Leotiomycetes</taxon>
        <taxon>Helotiales</taxon>
        <taxon>Ploettnerulaceae</taxon>
        <taxon>Rhynchosporium</taxon>
    </lineage>
</organism>
<dbReference type="Proteomes" id="UP000178912">
    <property type="component" value="Unassembled WGS sequence"/>
</dbReference>
<feature type="compositionally biased region" description="Acidic residues" evidence="1">
    <location>
        <begin position="218"/>
        <end position="243"/>
    </location>
</feature>
<feature type="region of interest" description="Disordered" evidence="1">
    <location>
        <begin position="144"/>
        <end position="168"/>
    </location>
</feature>
<reference evidence="3" key="1">
    <citation type="submission" date="2016-03" db="EMBL/GenBank/DDBJ databases">
        <authorList>
            <person name="Guldener U."/>
        </authorList>
    </citation>
    <scope>NUCLEOTIDE SEQUENCE [LARGE SCALE GENOMIC DNA]</scope>
    <source>
        <strain evidence="3">04CH-RAC-A.6.1</strain>
    </source>
</reference>
<keyword evidence="3" id="KW-1185">Reference proteome</keyword>
<feature type="compositionally biased region" description="Basic and acidic residues" evidence="1">
    <location>
        <begin position="194"/>
        <end position="207"/>
    </location>
</feature>
<feature type="region of interest" description="Disordered" evidence="1">
    <location>
        <begin position="194"/>
        <end position="251"/>
    </location>
</feature>
<protein>
    <submittedName>
        <fullName evidence="2">Uncharacterized protein</fullName>
    </submittedName>
</protein>
<dbReference type="EMBL" id="FJUX01000091">
    <property type="protein sequence ID" value="CZT07018.1"/>
    <property type="molecule type" value="Genomic_DNA"/>
</dbReference>
<dbReference type="AlphaFoldDB" id="A0A1E1L8Z2"/>
<accession>A0A1E1L8Z2</accession>
<proteinExistence type="predicted"/>
<sequence length="263" mass="29680">MVHDNDTLHDLERWAERKVLWVENLSQLQVFLELRGIMEGHSYSWHSINELIQARFDEGSLECSPVDGDILFKWNNLCDEKRTWEKKGRLSVNDAGFNMDCLINLMILPVQAGLGSEVRCLVSRNIDKPNVSTVDLWVGPRDSESPRYQASSWFMTDGDTPASESEDSEYVDDEVETDDEGVKHLDVGVGDIHAGESDKALDEDKAMRSGYESLSEIGSDEEESEYFGDSSFESEVEIDDEDVGGPVEKILDIDDDDISDFLL</sequence>
<evidence type="ECO:0000313" key="3">
    <source>
        <dbReference type="Proteomes" id="UP000178912"/>
    </source>
</evidence>
<evidence type="ECO:0000313" key="2">
    <source>
        <dbReference type="EMBL" id="CZT07018.1"/>
    </source>
</evidence>
<dbReference type="OrthoDB" id="3540123at2759"/>
<gene>
    <name evidence="2" type="ORF">RAG0_12605</name>
</gene>